<dbReference type="GO" id="GO:0042026">
    <property type="term" value="P:protein refolding"/>
    <property type="evidence" value="ECO:0007669"/>
    <property type="project" value="UniProtKB-UniRule"/>
</dbReference>
<feature type="binding site" evidence="3">
    <location>
        <position position="416"/>
    </location>
    <ligand>
        <name>ATP</name>
        <dbReference type="ChEBI" id="CHEBI:30616"/>
    </ligand>
</feature>
<evidence type="ECO:0000313" key="6">
    <source>
        <dbReference type="EMBL" id="OGG73968.1"/>
    </source>
</evidence>
<dbReference type="EC" id="5.6.1.7" evidence="3"/>
<dbReference type="NCBIfam" id="NF009487">
    <property type="entry name" value="PRK12849.1"/>
    <property type="match status" value="1"/>
</dbReference>
<dbReference type="Gene3D" id="3.30.260.10">
    <property type="entry name" value="TCP-1-like chaperonin intermediate domain"/>
    <property type="match status" value="1"/>
</dbReference>
<dbReference type="GO" id="GO:0005737">
    <property type="term" value="C:cytoplasm"/>
    <property type="evidence" value="ECO:0007669"/>
    <property type="project" value="UniProtKB-SubCell"/>
</dbReference>
<evidence type="ECO:0000256" key="1">
    <source>
        <dbReference type="ARBA" id="ARBA00006607"/>
    </source>
</evidence>
<accession>A0A1F6EK06</accession>
<protein>
    <recommendedName>
        <fullName evidence="3">Chaperonin GroEL</fullName>
        <ecNumber evidence="3">5.6.1.7</ecNumber>
    </recommendedName>
    <alternativeName>
        <fullName evidence="3">60 kDa chaperonin</fullName>
    </alternativeName>
    <alternativeName>
        <fullName evidence="3">Chaperonin-60</fullName>
        <shortName evidence="3">Cpn60</shortName>
    </alternativeName>
</protein>
<comment type="similarity">
    <text evidence="1 3 4">Belongs to the chaperonin (HSP60) family.</text>
</comment>
<dbReference type="CDD" id="cd03344">
    <property type="entry name" value="GroEL"/>
    <property type="match status" value="1"/>
</dbReference>
<dbReference type="GO" id="GO:0016853">
    <property type="term" value="F:isomerase activity"/>
    <property type="evidence" value="ECO:0007669"/>
    <property type="project" value="UniProtKB-KW"/>
</dbReference>
<gene>
    <name evidence="3" type="primary">groEL</name>
    <name evidence="3" type="synonym">groL</name>
    <name evidence="6" type="ORF">A3A40_01165</name>
</gene>
<evidence type="ECO:0000313" key="7">
    <source>
        <dbReference type="Proteomes" id="UP000178427"/>
    </source>
</evidence>
<name>A0A1F6EK06_9BACT</name>
<evidence type="ECO:0000256" key="5">
    <source>
        <dbReference type="RuleBase" id="RU000419"/>
    </source>
</evidence>
<dbReference type="NCBIfam" id="NF000592">
    <property type="entry name" value="PRK00013.1"/>
    <property type="match status" value="1"/>
</dbReference>
<organism evidence="6 7">
    <name type="scientific">Candidatus Kaiserbacteria bacterium RIFCSPLOWO2_01_FULL_54_20</name>
    <dbReference type="NCBI Taxonomy" id="1798513"/>
    <lineage>
        <taxon>Bacteria</taxon>
        <taxon>Candidatus Kaiseribacteriota</taxon>
    </lineage>
</organism>
<dbReference type="InterPro" id="IPR027409">
    <property type="entry name" value="GroEL-like_apical_dom_sf"/>
</dbReference>
<dbReference type="EMBL" id="MFMA01000019">
    <property type="protein sequence ID" value="OGG73968.1"/>
    <property type="molecule type" value="Genomic_DNA"/>
</dbReference>
<keyword evidence="3" id="KW-0413">Isomerase</keyword>
<dbReference type="PRINTS" id="PR00298">
    <property type="entry name" value="CHAPERONIN60"/>
</dbReference>
<comment type="caution">
    <text evidence="6">The sequence shown here is derived from an EMBL/GenBank/DDBJ whole genome shotgun (WGS) entry which is preliminary data.</text>
</comment>
<dbReference type="AlphaFoldDB" id="A0A1F6EK06"/>
<dbReference type="GO" id="GO:0005524">
    <property type="term" value="F:ATP binding"/>
    <property type="evidence" value="ECO:0007669"/>
    <property type="project" value="UniProtKB-UniRule"/>
</dbReference>
<proteinExistence type="inferred from homology"/>
<dbReference type="InterPro" id="IPR027410">
    <property type="entry name" value="TCP-1-like_intermed_sf"/>
</dbReference>
<keyword evidence="3" id="KW-0547">Nucleotide-binding</keyword>
<dbReference type="InterPro" id="IPR027413">
    <property type="entry name" value="GROEL-like_equatorial_sf"/>
</dbReference>
<evidence type="ECO:0000256" key="3">
    <source>
        <dbReference type="HAMAP-Rule" id="MF_00600"/>
    </source>
</evidence>
<dbReference type="InterPro" id="IPR002423">
    <property type="entry name" value="Cpn60/GroEL/TCP-1"/>
</dbReference>
<reference evidence="6 7" key="1">
    <citation type="journal article" date="2016" name="Nat. Commun.">
        <title>Thousands of microbial genomes shed light on interconnected biogeochemical processes in an aquifer system.</title>
        <authorList>
            <person name="Anantharaman K."/>
            <person name="Brown C.T."/>
            <person name="Hug L.A."/>
            <person name="Sharon I."/>
            <person name="Castelle C.J."/>
            <person name="Probst A.J."/>
            <person name="Thomas B.C."/>
            <person name="Singh A."/>
            <person name="Wilkins M.J."/>
            <person name="Karaoz U."/>
            <person name="Brodie E.L."/>
            <person name="Williams K.H."/>
            <person name="Hubbard S.S."/>
            <person name="Banfield J.F."/>
        </authorList>
    </citation>
    <scope>NUCLEOTIDE SEQUENCE [LARGE SCALE GENOMIC DNA]</scope>
</reference>
<feature type="binding site" evidence="3">
    <location>
        <begin position="29"/>
        <end position="32"/>
    </location>
    <ligand>
        <name>ATP</name>
        <dbReference type="ChEBI" id="CHEBI:30616"/>
    </ligand>
</feature>
<dbReference type="InterPro" id="IPR001844">
    <property type="entry name" value="Cpn60/GroEL"/>
</dbReference>
<comment type="function">
    <text evidence="3 5">Together with its co-chaperonin GroES, plays an essential role in assisting protein folding. The GroEL-GroES system forms a nano-cage that allows encapsulation of the non-native substrate proteins and provides a physical environment optimized to promote and accelerate protein folding.</text>
</comment>
<feature type="binding site" evidence="3">
    <location>
        <position position="511"/>
    </location>
    <ligand>
        <name>ATP</name>
        <dbReference type="ChEBI" id="CHEBI:30616"/>
    </ligand>
</feature>
<feature type="binding site" evidence="3">
    <location>
        <begin position="86"/>
        <end position="90"/>
    </location>
    <ligand>
        <name>ATP</name>
        <dbReference type="ChEBI" id="CHEBI:30616"/>
    </ligand>
</feature>
<keyword evidence="2 3" id="KW-0143">Chaperone</keyword>
<keyword evidence="3" id="KW-0963">Cytoplasm</keyword>
<evidence type="ECO:0000256" key="2">
    <source>
        <dbReference type="ARBA" id="ARBA00023186"/>
    </source>
</evidence>
<dbReference type="Proteomes" id="UP000178427">
    <property type="component" value="Unassembled WGS sequence"/>
</dbReference>
<dbReference type="NCBIfam" id="TIGR02348">
    <property type="entry name" value="GroEL"/>
    <property type="match status" value="1"/>
</dbReference>
<dbReference type="GO" id="GO:0051082">
    <property type="term" value="F:unfolded protein binding"/>
    <property type="evidence" value="ECO:0007669"/>
    <property type="project" value="UniProtKB-UniRule"/>
</dbReference>
<dbReference type="NCBIfam" id="NF009488">
    <property type="entry name" value="PRK12850.1"/>
    <property type="match status" value="1"/>
</dbReference>
<dbReference type="PANTHER" id="PTHR45633">
    <property type="entry name" value="60 KDA HEAT SHOCK PROTEIN, MITOCHONDRIAL"/>
    <property type="match status" value="1"/>
</dbReference>
<dbReference type="STRING" id="1798513.A3A40_01165"/>
<dbReference type="GO" id="GO:0140662">
    <property type="term" value="F:ATP-dependent protein folding chaperone"/>
    <property type="evidence" value="ECO:0007669"/>
    <property type="project" value="InterPro"/>
</dbReference>
<comment type="subunit">
    <text evidence="3 5">Forms a cylinder of 14 subunits composed of two heptameric rings stacked back-to-back. Interacts with the co-chaperonin GroES.</text>
</comment>
<dbReference type="Pfam" id="PF00118">
    <property type="entry name" value="Cpn60_TCP1"/>
    <property type="match status" value="1"/>
</dbReference>
<dbReference type="SUPFAM" id="SSF54849">
    <property type="entry name" value="GroEL-intermediate domain like"/>
    <property type="match status" value="1"/>
</dbReference>
<dbReference type="Gene3D" id="1.10.560.10">
    <property type="entry name" value="GroEL-like equatorial domain"/>
    <property type="match status" value="1"/>
</dbReference>
<comment type="caution">
    <text evidence="3">Lacks conserved residue(s) required for the propagation of feature annotation.</text>
</comment>
<keyword evidence="3" id="KW-0067">ATP-binding</keyword>
<dbReference type="Gene3D" id="3.50.7.10">
    <property type="entry name" value="GroEL"/>
    <property type="match status" value="1"/>
</dbReference>
<dbReference type="SUPFAM" id="SSF48592">
    <property type="entry name" value="GroEL equatorial domain-like"/>
    <property type="match status" value="1"/>
</dbReference>
<evidence type="ECO:0000256" key="4">
    <source>
        <dbReference type="RuleBase" id="RU000418"/>
    </source>
</evidence>
<dbReference type="FunFam" id="3.50.7.10:FF:000001">
    <property type="entry name" value="60 kDa chaperonin"/>
    <property type="match status" value="1"/>
</dbReference>
<dbReference type="HAMAP" id="MF_00600">
    <property type="entry name" value="CH60"/>
    <property type="match status" value="1"/>
</dbReference>
<sequence length="559" mass="59598">MAKQILQSDEARKALKNGIDKVADIVKLTLGPRGRNVALDKSWGGPTITNDGVTIAKEITLADKFENMGASIVKEVAQKTNDKAGDGTTTSIVLFQAMVRDGLKRLGPAVNPMVVREGMEQALTDAVDVLNSAAMKREISSKQEIKQVATIASESENLGEIISEVMQKVGPTGVVTVEESQSLGIDKEVVEGMEFDKGYVSAYMITNAERMEAVAKDVSILVTDQKISAIKDILPLLEKIAQSGKKELVIIADDVDGEALATFVVNKLRGAFNVLAVKAPGYGDRKKEMLADIATLIGAQVVSEDLGVKLENAELVMLGRAQRVVATKDSTVIVGGKGKKPDIHARVAQLRKQLENIDSKFDKEKLEERIAKLTGGVAVIRVGAATETEMKYLKDKIEDAVNATKAAVAEGIVPGGGVALFQTGRKLNANLVAGKPTDKPKYANNDAAFQVGYATVINACLIPFQEIIRNATHDIGTDSQLIALQIGQKNKGYDAKRSRPVDDMFAEGIIDPMKVTRTALQNAVSAAAIFLTTDAVIADIPEEKKGAGGGMPSGMGDME</sequence>
<comment type="subcellular location">
    <subcellularLocation>
        <location evidence="3">Cytoplasm</location>
    </subcellularLocation>
</comment>
<dbReference type="SUPFAM" id="SSF52029">
    <property type="entry name" value="GroEL apical domain-like"/>
    <property type="match status" value="1"/>
</dbReference>
<dbReference type="NCBIfam" id="NF009489">
    <property type="entry name" value="PRK12851.1"/>
    <property type="match status" value="1"/>
</dbReference>